<dbReference type="PANTHER" id="PTHR42028">
    <property type="entry name" value="CHROMOSOME 1, WHOLE GENOME SHOTGUN SEQUENCE"/>
    <property type="match status" value="1"/>
</dbReference>
<feature type="compositionally biased region" description="Low complexity" evidence="1">
    <location>
        <begin position="82"/>
        <end position="94"/>
    </location>
</feature>
<name>A0A8K0SSR0_9HYPO</name>
<feature type="region of interest" description="Disordered" evidence="1">
    <location>
        <begin position="37"/>
        <end position="114"/>
    </location>
</feature>
<comment type="caution">
    <text evidence="5">The sequence shown here is derived from an EMBL/GenBank/DDBJ whole genome shotgun (WGS) entry which is preliminary data.</text>
</comment>
<evidence type="ECO:0000259" key="4">
    <source>
        <dbReference type="Pfam" id="PF23585"/>
    </source>
</evidence>
<feature type="signal peptide" evidence="3">
    <location>
        <begin position="1"/>
        <end position="23"/>
    </location>
</feature>
<evidence type="ECO:0000256" key="3">
    <source>
        <dbReference type="SAM" id="SignalP"/>
    </source>
</evidence>
<accession>A0A8K0SSR0</accession>
<feature type="chain" id="PRO_5035476856" description="DUF7137 domain-containing protein" evidence="3">
    <location>
        <begin position="24"/>
        <end position="279"/>
    </location>
</feature>
<feature type="transmembrane region" description="Helical" evidence="2">
    <location>
        <begin position="256"/>
        <end position="278"/>
    </location>
</feature>
<dbReference type="Pfam" id="PF23585">
    <property type="entry name" value="DUF7137"/>
    <property type="match status" value="1"/>
</dbReference>
<keyword evidence="2" id="KW-1133">Transmembrane helix</keyword>
<reference evidence="5" key="1">
    <citation type="journal article" date="2021" name="Nat. Commun.">
        <title>Genetic determinants of endophytism in the Arabidopsis root mycobiome.</title>
        <authorList>
            <person name="Mesny F."/>
            <person name="Miyauchi S."/>
            <person name="Thiergart T."/>
            <person name="Pickel B."/>
            <person name="Atanasova L."/>
            <person name="Karlsson M."/>
            <person name="Huettel B."/>
            <person name="Barry K.W."/>
            <person name="Haridas S."/>
            <person name="Chen C."/>
            <person name="Bauer D."/>
            <person name="Andreopoulos W."/>
            <person name="Pangilinan J."/>
            <person name="LaButti K."/>
            <person name="Riley R."/>
            <person name="Lipzen A."/>
            <person name="Clum A."/>
            <person name="Drula E."/>
            <person name="Henrissat B."/>
            <person name="Kohler A."/>
            <person name="Grigoriev I.V."/>
            <person name="Martin F.M."/>
            <person name="Hacquard S."/>
        </authorList>
    </citation>
    <scope>NUCLEOTIDE SEQUENCE</scope>
    <source>
        <strain evidence="5">MPI-CAGE-CH-0235</strain>
    </source>
</reference>
<keyword evidence="3" id="KW-0732">Signal</keyword>
<organism evidence="5 6">
    <name type="scientific">Stachybotrys elegans</name>
    <dbReference type="NCBI Taxonomy" id="80388"/>
    <lineage>
        <taxon>Eukaryota</taxon>
        <taxon>Fungi</taxon>
        <taxon>Dikarya</taxon>
        <taxon>Ascomycota</taxon>
        <taxon>Pezizomycotina</taxon>
        <taxon>Sordariomycetes</taxon>
        <taxon>Hypocreomycetidae</taxon>
        <taxon>Hypocreales</taxon>
        <taxon>Stachybotryaceae</taxon>
        <taxon>Stachybotrys</taxon>
    </lineage>
</organism>
<proteinExistence type="predicted"/>
<protein>
    <recommendedName>
        <fullName evidence="4">DUF7137 domain-containing protein</fullName>
    </recommendedName>
</protein>
<dbReference type="EMBL" id="JAGPNK010000009">
    <property type="protein sequence ID" value="KAH7313287.1"/>
    <property type="molecule type" value="Genomic_DNA"/>
</dbReference>
<keyword evidence="6" id="KW-1185">Reference proteome</keyword>
<sequence length="279" mass="29962">MRPGPTLVQLAVCLSSLASITWGHRVDMDDGLVVRQNDAEPDEPTSNGRDSPTTEPPSTTSPSRNRPTNTGDDNNTDDNNDENTSQSRSGTRTTSTHRTRFPPSAGTGGVSMITPITTLEPTPLYKISDHVTFSWNFTNVRGTPTGVDLLISCQAASKTWTLSSNMTYATDIAYTWDTTDQANDPQDPLLQELYTLIIKDSEAEITDVPSAGYLGAYSGLTFGLYEGAQATSYRDWLAANPQFANAAAKAGNQATAVALVVSMATMVGFTWFTVGLGLF</sequence>
<keyword evidence="2" id="KW-0812">Transmembrane</keyword>
<evidence type="ECO:0000313" key="6">
    <source>
        <dbReference type="Proteomes" id="UP000813444"/>
    </source>
</evidence>
<keyword evidence="2" id="KW-0472">Membrane</keyword>
<dbReference type="OrthoDB" id="2435509at2759"/>
<gene>
    <name evidence="5" type="ORF">B0I35DRAFT_269446</name>
</gene>
<dbReference type="InterPro" id="IPR055561">
    <property type="entry name" value="DUF7137"/>
</dbReference>
<evidence type="ECO:0000256" key="2">
    <source>
        <dbReference type="SAM" id="Phobius"/>
    </source>
</evidence>
<dbReference type="Proteomes" id="UP000813444">
    <property type="component" value="Unassembled WGS sequence"/>
</dbReference>
<evidence type="ECO:0000313" key="5">
    <source>
        <dbReference type="EMBL" id="KAH7313287.1"/>
    </source>
</evidence>
<feature type="domain" description="DUF7137" evidence="4">
    <location>
        <begin position="105"/>
        <end position="236"/>
    </location>
</feature>
<feature type="compositionally biased region" description="Low complexity" evidence="1">
    <location>
        <begin position="51"/>
        <end position="73"/>
    </location>
</feature>
<dbReference type="PANTHER" id="PTHR42028:SF1">
    <property type="entry name" value="YALI0E30657P"/>
    <property type="match status" value="1"/>
</dbReference>
<evidence type="ECO:0000256" key="1">
    <source>
        <dbReference type="SAM" id="MobiDB-lite"/>
    </source>
</evidence>
<dbReference type="AlphaFoldDB" id="A0A8K0SSR0"/>